<dbReference type="Gene3D" id="2.20.25.240">
    <property type="match status" value="1"/>
</dbReference>
<organism evidence="1 2">
    <name type="scientific">Elysia marginata</name>
    <dbReference type="NCBI Taxonomy" id="1093978"/>
    <lineage>
        <taxon>Eukaryota</taxon>
        <taxon>Metazoa</taxon>
        <taxon>Spiralia</taxon>
        <taxon>Lophotrochozoa</taxon>
        <taxon>Mollusca</taxon>
        <taxon>Gastropoda</taxon>
        <taxon>Heterobranchia</taxon>
        <taxon>Euthyneura</taxon>
        <taxon>Panpulmonata</taxon>
        <taxon>Sacoglossa</taxon>
        <taxon>Placobranchoidea</taxon>
        <taxon>Plakobranchidae</taxon>
        <taxon>Elysia</taxon>
    </lineage>
</organism>
<comment type="caution">
    <text evidence="1">The sequence shown here is derived from an EMBL/GenBank/DDBJ whole genome shotgun (WGS) entry which is preliminary data.</text>
</comment>
<keyword evidence="2" id="KW-1185">Reference proteome</keyword>
<reference evidence="1 2" key="1">
    <citation type="journal article" date="2021" name="Elife">
        <title>Chloroplast acquisition without the gene transfer in kleptoplastic sea slugs, Plakobranchus ocellatus.</title>
        <authorList>
            <person name="Maeda T."/>
            <person name="Takahashi S."/>
            <person name="Yoshida T."/>
            <person name="Shimamura S."/>
            <person name="Takaki Y."/>
            <person name="Nagai Y."/>
            <person name="Toyoda A."/>
            <person name="Suzuki Y."/>
            <person name="Arimoto A."/>
            <person name="Ishii H."/>
            <person name="Satoh N."/>
            <person name="Nishiyama T."/>
            <person name="Hasebe M."/>
            <person name="Maruyama T."/>
            <person name="Minagawa J."/>
            <person name="Obokata J."/>
            <person name="Shigenobu S."/>
        </authorList>
    </citation>
    <scope>NUCLEOTIDE SEQUENCE [LARGE SCALE GENOMIC DNA]</scope>
</reference>
<sequence length="83" mass="9926">MELFERRNKGLRFNNYTYRLAEVNKKSKRFRCTKKDCPASLLTDCDEQNIVKIGNRITTKRHQLMQKKCRGPCKYKEKSRGQP</sequence>
<gene>
    <name evidence="1" type="ORF">ElyMa_003557300</name>
</gene>
<protein>
    <recommendedName>
        <fullName evidence="3">FLYWCH-type domain-containing protein</fullName>
    </recommendedName>
</protein>
<evidence type="ECO:0000313" key="1">
    <source>
        <dbReference type="EMBL" id="GFR61454.1"/>
    </source>
</evidence>
<name>A0AAV4EKX1_9GAST</name>
<dbReference type="Proteomes" id="UP000762676">
    <property type="component" value="Unassembled WGS sequence"/>
</dbReference>
<evidence type="ECO:0008006" key="3">
    <source>
        <dbReference type="Google" id="ProtNLM"/>
    </source>
</evidence>
<proteinExistence type="predicted"/>
<accession>A0AAV4EKX1</accession>
<evidence type="ECO:0000313" key="2">
    <source>
        <dbReference type="Proteomes" id="UP000762676"/>
    </source>
</evidence>
<dbReference type="EMBL" id="BMAT01007286">
    <property type="protein sequence ID" value="GFR61454.1"/>
    <property type="molecule type" value="Genomic_DNA"/>
</dbReference>
<dbReference type="AlphaFoldDB" id="A0AAV4EKX1"/>